<reference evidence="3" key="1">
    <citation type="submission" date="2015-05" db="EMBL/GenBank/DDBJ databases">
        <authorList>
            <person name="Wang D.B."/>
            <person name="Wang M."/>
        </authorList>
    </citation>
    <scope>NUCLEOTIDE SEQUENCE</scope>
    <source>
        <strain evidence="3">36-1</strain>
    </source>
</reference>
<reference evidence="3 4" key="2">
    <citation type="journal article" date="2016" name="Front. Microbiol.">
        <title>Genome and transcriptome sequences reveal the specific parasitism of the nematophagous Purpureocillium lilacinum 36-1.</title>
        <authorList>
            <person name="Xie J."/>
            <person name="Li S."/>
            <person name="Mo C."/>
            <person name="Xiao X."/>
            <person name="Peng D."/>
            <person name="Wang G."/>
            <person name="Xiao Y."/>
        </authorList>
    </citation>
    <scope>NUCLEOTIDE SEQUENCE [LARGE SCALE GENOMIC DNA]</scope>
    <source>
        <strain evidence="3 4">36-1</strain>
    </source>
</reference>
<reference evidence="2 5" key="4">
    <citation type="journal article" date="2024" name="Microbiol. Resour. Announc.">
        <title>Genome annotations for the ascomycete fungi Trichoderma harzianum, Trichoderma aggressivum, and Purpureocillium lilacinum.</title>
        <authorList>
            <person name="Beijen E.P.W."/>
            <person name="Ohm R.A."/>
        </authorList>
    </citation>
    <scope>NUCLEOTIDE SEQUENCE [LARGE SCALE GENOMIC DNA]</scope>
    <source>
        <strain evidence="2 5">CBS 150709</strain>
    </source>
</reference>
<evidence type="ECO:0000313" key="3">
    <source>
        <dbReference type="EMBL" id="PWI64196.1"/>
    </source>
</evidence>
<feature type="compositionally biased region" description="Basic residues" evidence="1">
    <location>
        <begin position="114"/>
        <end position="130"/>
    </location>
</feature>
<dbReference type="Proteomes" id="UP000245956">
    <property type="component" value="Unassembled WGS sequence"/>
</dbReference>
<name>A0A2U3DPM7_PURLI</name>
<dbReference type="EMBL" id="JAWRVI010000028">
    <property type="protein sequence ID" value="KAK4087962.1"/>
    <property type="molecule type" value="Genomic_DNA"/>
</dbReference>
<organism evidence="3 4">
    <name type="scientific">Purpureocillium lilacinum</name>
    <name type="common">Paecilomyces lilacinus</name>
    <dbReference type="NCBI Taxonomy" id="33203"/>
    <lineage>
        <taxon>Eukaryota</taxon>
        <taxon>Fungi</taxon>
        <taxon>Dikarya</taxon>
        <taxon>Ascomycota</taxon>
        <taxon>Pezizomycotina</taxon>
        <taxon>Sordariomycetes</taxon>
        <taxon>Hypocreomycetidae</taxon>
        <taxon>Hypocreales</taxon>
        <taxon>Ophiocordycipitaceae</taxon>
        <taxon>Purpureocillium</taxon>
    </lineage>
</organism>
<dbReference type="InterPro" id="IPR036864">
    <property type="entry name" value="Zn2-C6_fun-type_DNA-bd_sf"/>
</dbReference>
<evidence type="ECO:0000313" key="5">
    <source>
        <dbReference type="Proteomes" id="UP001287286"/>
    </source>
</evidence>
<gene>
    <name evidence="3" type="ORF">PCL_12059</name>
    <name evidence="2" type="ORF">Purlil1_7720</name>
</gene>
<dbReference type="AlphaFoldDB" id="A0A2U3DPM7"/>
<evidence type="ECO:0000313" key="2">
    <source>
        <dbReference type="EMBL" id="KAK4087962.1"/>
    </source>
</evidence>
<comment type="caution">
    <text evidence="3">The sequence shown here is derived from an EMBL/GenBank/DDBJ whole genome shotgun (WGS) entry which is preliminary data.</text>
</comment>
<dbReference type="GO" id="GO:0000981">
    <property type="term" value="F:DNA-binding transcription factor activity, RNA polymerase II-specific"/>
    <property type="evidence" value="ECO:0007669"/>
    <property type="project" value="InterPro"/>
</dbReference>
<dbReference type="Gene3D" id="4.10.240.10">
    <property type="entry name" value="Zn(2)-C6 fungal-type DNA-binding domain"/>
    <property type="match status" value="1"/>
</dbReference>
<evidence type="ECO:0008006" key="6">
    <source>
        <dbReference type="Google" id="ProtNLM"/>
    </source>
</evidence>
<dbReference type="Proteomes" id="UP001287286">
    <property type="component" value="Unassembled WGS sequence"/>
</dbReference>
<feature type="region of interest" description="Disordered" evidence="1">
    <location>
        <begin position="97"/>
        <end position="147"/>
    </location>
</feature>
<dbReference type="EMBL" id="LCWV01000082">
    <property type="protein sequence ID" value="PWI64196.1"/>
    <property type="molecule type" value="Genomic_DNA"/>
</dbReference>
<sequence length="244" mass="26869">MFAVWKYGTEADNVQHIRQAADPAAFTRLQACNRCHSKKVRASTISGDLNIIKVHRGEPGADSSWQIKCSGDKDGCARCVAGGHACDYNRSSLRFRKSKSPEGSVKSASPTPFPHRRSTSSAKHEKRRSARAMQPTPPPSTTGSPIAGFANEVFSTHASSSMLEPMDPIDMMCPPMTRSVPFSLYETHGVPDGCYDDNWPSYTSGYPTAVVPDLSAEYLQLLHPSRDELEYYTASRRVGVWPQQ</sequence>
<dbReference type="GO" id="GO:0008270">
    <property type="term" value="F:zinc ion binding"/>
    <property type="evidence" value="ECO:0007669"/>
    <property type="project" value="InterPro"/>
</dbReference>
<keyword evidence="5" id="KW-1185">Reference proteome</keyword>
<accession>A0A2U3DPM7</accession>
<evidence type="ECO:0000313" key="4">
    <source>
        <dbReference type="Proteomes" id="UP000245956"/>
    </source>
</evidence>
<reference evidence="2" key="3">
    <citation type="submission" date="2023-11" db="EMBL/GenBank/DDBJ databases">
        <authorList>
            <person name="Beijen E."/>
            <person name="Ohm R.A."/>
        </authorList>
    </citation>
    <scope>NUCLEOTIDE SEQUENCE</scope>
    <source>
        <strain evidence="2">CBS 150709</strain>
    </source>
</reference>
<proteinExistence type="predicted"/>
<evidence type="ECO:0000256" key="1">
    <source>
        <dbReference type="SAM" id="MobiDB-lite"/>
    </source>
</evidence>
<protein>
    <recommendedName>
        <fullName evidence="6">Zn(2)-C6 fungal-type domain-containing protein</fullName>
    </recommendedName>
</protein>